<name>A0A1F7JH19_9BACT</name>
<protein>
    <submittedName>
        <fullName evidence="1">Uncharacterized protein</fullName>
    </submittedName>
</protein>
<accession>A0A1F7JH19</accession>
<comment type="caution">
    <text evidence="1">The sequence shown here is derived from an EMBL/GenBank/DDBJ whole genome shotgun (WGS) entry which is preliminary data.</text>
</comment>
<organism evidence="1 2">
    <name type="scientific">Candidatus Roizmanbacteria bacterium RIFCSPLOWO2_02_FULL_36_11</name>
    <dbReference type="NCBI Taxonomy" id="1802071"/>
    <lineage>
        <taxon>Bacteria</taxon>
        <taxon>Candidatus Roizmaniibacteriota</taxon>
    </lineage>
</organism>
<evidence type="ECO:0000313" key="2">
    <source>
        <dbReference type="Proteomes" id="UP000177418"/>
    </source>
</evidence>
<dbReference type="AlphaFoldDB" id="A0A1F7JH19"/>
<evidence type="ECO:0000313" key="1">
    <source>
        <dbReference type="EMBL" id="OGK54909.1"/>
    </source>
</evidence>
<proteinExistence type="predicted"/>
<gene>
    <name evidence="1" type="ORF">A3H78_00320</name>
</gene>
<sequence>MQDRIPTDFAPVAPDGSLIKFGNEPFYSVAQAKDRLKELLGDMGNTTEEDVVENCMKANPPFMFNSTIVLWNGFKSTEDEVKDSELTIDTGNSV</sequence>
<dbReference type="EMBL" id="MGAV01000012">
    <property type="protein sequence ID" value="OGK54909.1"/>
    <property type="molecule type" value="Genomic_DNA"/>
</dbReference>
<dbReference type="Proteomes" id="UP000177418">
    <property type="component" value="Unassembled WGS sequence"/>
</dbReference>
<reference evidence="1 2" key="1">
    <citation type="journal article" date="2016" name="Nat. Commun.">
        <title>Thousands of microbial genomes shed light on interconnected biogeochemical processes in an aquifer system.</title>
        <authorList>
            <person name="Anantharaman K."/>
            <person name="Brown C.T."/>
            <person name="Hug L.A."/>
            <person name="Sharon I."/>
            <person name="Castelle C.J."/>
            <person name="Probst A.J."/>
            <person name="Thomas B.C."/>
            <person name="Singh A."/>
            <person name="Wilkins M.J."/>
            <person name="Karaoz U."/>
            <person name="Brodie E.L."/>
            <person name="Williams K.H."/>
            <person name="Hubbard S.S."/>
            <person name="Banfield J.F."/>
        </authorList>
    </citation>
    <scope>NUCLEOTIDE SEQUENCE [LARGE SCALE GENOMIC DNA]</scope>
</reference>